<dbReference type="InterPro" id="IPR000719">
    <property type="entry name" value="Prot_kinase_dom"/>
</dbReference>
<dbReference type="Pfam" id="PF00069">
    <property type="entry name" value="Pkinase"/>
    <property type="match status" value="1"/>
</dbReference>
<comment type="caution">
    <text evidence="3">The sequence shown here is derived from an EMBL/GenBank/DDBJ whole genome shotgun (WGS) entry which is preliminary data.</text>
</comment>
<dbReference type="SUPFAM" id="SSF56112">
    <property type="entry name" value="Protein kinase-like (PK-like)"/>
    <property type="match status" value="1"/>
</dbReference>
<keyword evidence="4" id="KW-1185">Reference proteome</keyword>
<dbReference type="PROSITE" id="PS50011">
    <property type="entry name" value="PROTEIN_KINASE_DOM"/>
    <property type="match status" value="1"/>
</dbReference>
<evidence type="ECO:0000313" key="4">
    <source>
        <dbReference type="Proteomes" id="UP000269945"/>
    </source>
</evidence>
<feature type="compositionally biased region" description="Basic and acidic residues" evidence="1">
    <location>
        <begin position="660"/>
        <end position="673"/>
    </location>
</feature>
<dbReference type="Proteomes" id="UP000269945">
    <property type="component" value="Unassembled WGS sequence"/>
</dbReference>
<dbReference type="InterPro" id="IPR050235">
    <property type="entry name" value="CK1_Ser-Thr_kinase"/>
</dbReference>
<feature type="region of interest" description="Disordered" evidence="1">
    <location>
        <begin position="763"/>
        <end position="788"/>
    </location>
</feature>
<dbReference type="InterPro" id="IPR011009">
    <property type="entry name" value="Kinase-like_dom_sf"/>
</dbReference>
<protein>
    <recommendedName>
        <fullName evidence="2">Protein kinase domain-containing protein</fullName>
    </recommendedName>
</protein>
<dbReference type="PANTHER" id="PTHR11909">
    <property type="entry name" value="CASEIN KINASE-RELATED"/>
    <property type="match status" value="1"/>
</dbReference>
<evidence type="ECO:0000256" key="1">
    <source>
        <dbReference type="SAM" id="MobiDB-lite"/>
    </source>
</evidence>
<feature type="non-terminal residue" evidence="3">
    <location>
        <position position="1"/>
    </location>
</feature>
<evidence type="ECO:0000259" key="2">
    <source>
        <dbReference type="PROSITE" id="PS50011"/>
    </source>
</evidence>
<feature type="region of interest" description="Disordered" evidence="1">
    <location>
        <begin position="566"/>
        <end position="587"/>
    </location>
</feature>
<gene>
    <name evidence="3" type="ORF">BN2614_LOCUS5</name>
</gene>
<feature type="region of interest" description="Disordered" evidence="1">
    <location>
        <begin position="660"/>
        <end position="684"/>
    </location>
</feature>
<dbReference type="FunFam" id="1.10.510.10:FF:000452">
    <property type="entry name" value="Tau tubulin kinase 2b"/>
    <property type="match status" value="1"/>
</dbReference>
<feature type="region of interest" description="Disordered" evidence="1">
    <location>
        <begin position="939"/>
        <end position="983"/>
    </location>
</feature>
<feature type="compositionally biased region" description="Polar residues" evidence="1">
    <location>
        <begin position="951"/>
        <end position="964"/>
    </location>
</feature>
<reference evidence="3 4" key="1">
    <citation type="submission" date="2018-10" db="EMBL/GenBank/DDBJ databases">
        <authorList>
            <person name="Ekblom R."/>
            <person name="Jareborg N."/>
        </authorList>
    </citation>
    <scope>NUCLEOTIDE SEQUENCE [LARGE SCALE GENOMIC DNA]</scope>
    <source>
        <tissue evidence="3">Muscle</tissue>
    </source>
</reference>
<feature type="non-terminal residue" evidence="3">
    <location>
        <position position="983"/>
    </location>
</feature>
<evidence type="ECO:0000313" key="3">
    <source>
        <dbReference type="EMBL" id="VCX37227.1"/>
    </source>
</evidence>
<dbReference type="EMBL" id="CYRY02043086">
    <property type="protein sequence ID" value="VCX37227.1"/>
    <property type="molecule type" value="Genomic_DNA"/>
</dbReference>
<name>A0A9X9M5P4_GULGU</name>
<accession>A0A9X9M5P4</accession>
<dbReference type="AlphaFoldDB" id="A0A9X9M5P4"/>
<feature type="compositionally biased region" description="Polar residues" evidence="1">
    <location>
        <begin position="566"/>
        <end position="581"/>
    </location>
</feature>
<dbReference type="GO" id="GO:0005524">
    <property type="term" value="F:ATP binding"/>
    <property type="evidence" value="ECO:0007669"/>
    <property type="project" value="InterPro"/>
</dbReference>
<dbReference type="Gene3D" id="1.10.510.10">
    <property type="entry name" value="Transferase(Phosphotransferase) domain 1"/>
    <property type="match status" value="1"/>
</dbReference>
<organism evidence="3 4">
    <name type="scientific">Gulo gulo</name>
    <name type="common">Wolverine</name>
    <name type="synonym">Gluton</name>
    <dbReference type="NCBI Taxonomy" id="48420"/>
    <lineage>
        <taxon>Eukaryota</taxon>
        <taxon>Metazoa</taxon>
        <taxon>Chordata</taxon>
        <taxon>Craniata</taxon>
        <taxon>Vertebrata</taxon>
        <taxon>Euteleostomi</taxon>
        <taxon>Mammalia</taxon>
        <taxon>Eutheria</taxon>
        <taxon>Laurasiatheria</taxon>
        <taxon>Carnivora</taxon>
        <taxon>Caniformia</taxon>
        <taxon>Musteloidea</taxon>
        <taxon>Mustelidae</taxon>
        <taxon>Guloninae</taxon>
        <taxon>Gulo</taxon>
    </lineage>
</organism>
<sequence>SRGTFTISTTLRLGRQILESIESIHSVGFLHRDIKPSNFAMGRFPSTCRKCYMLDFGLARQFTNSCGDVRPPRAVAGFRGTVRYASINAHRNREMGRHDDLWSLFYMLVEFVVGQLPWRKIKDKEQVGSIKERYDHRLMLKHLPPEFSIFLDHISSLDYFTKPDYQLLTSVFDNSIKTFGVIESDPFDWEKTGTDGSLTTTTTSTTPQLHTRLTPAAIGIANATPIPGDLLRENTDEVFPDEQLSDGENGIPVGVSPDKLPGSLGHPRPQEKDVWEEMDANRNKIKLGICKAATEEENSHGQVNGILNAPSLGSPIRVRSEITQPDRDVPLVRKLRSIHSFELEKRLTLEPKPDTDKFLETCLEKMQKDSSAGKESVLPSLLHKPCVPAVSRTDHIWHYDEEYLPDASKPASANTPEQADGGASNGFIAVNLSSCKQEVDSKEWVIVDKEQDLRDFRTNEALGHKTTGSPSDEEPEVLQVLEESPQDEKLLLGPWAESSHLQKEPSGVVLALSGECPATAASEQYMDRLELQAGTAGQFAAVTPTSPMEAQAEGPLTAITIPRPSVASTQSTSGSFHYGQQQEKKDLQPVEPTVELYSPKENFSGLVGTEGEPPSGGSRTDLGLQIDHTGHDLLPNIRECNKSQDLGPKDHPDHKRLALRELESLPRETEEKSNLLGSDNEDEKLSKGQHYIEIASLPGDLVTVERDHSATTEPLDVAKTHTFSVVPNQDKNHEITKLLEVETSEVSSRVIDPHVEGQIGQVAAMQKGKPSKDDDIRSTDLPGQQGDLSTFLHQEGKREKMAPRNGELFHCVSESEHCPPSRKDVIRSSFVTRHSRIPVLAQEIDSTFESSSPVSAKEKLLQKKAYQPDLVRLLVEKRQLKSFLGDLSSASDKLLEERLATVPAPFSEEEVFSPFSRLAVDSHLSRSAEDSFLSPIISQSRKSKIPRPVSWVNTDQVSSATSAQFLPRPPPGKPPTRPGVEAR</sequence>
<proteinExistence type="predicted"/>
<feature type="domain" description="Protein kinase" evidence="2">
    <location>
        <begin position="1"/>
        <end position="176"/>
    </location>
</feature>
<feature type="compositionally biased region" description="Pro residues" evidence="1">
    <location>
        <begin position="967"/>
        <end position="977"/>
    </location>
</feature>
<dbReference type="GO" id="GO:0004672">
    <property type="term" value="F:protein kinase activity"/>
    <property type="evidence" value="ECO:0007669"/>
    <property type="project" value="InterPro"/>
</dbReference>